<dbReference type="Proteomes" id="UP000027361">
    <property type="component" value="Unassembled WGS sequence"/>
</dbReference>
<dbReference type="InterPro" id="IPR036265">
    <property type="entry name" value="HIT-like_sf"/>
</dbReference>
<evidence type="ECO:0000313" key="7">
    <source>
        <dbReference type="EMBL" id="KDN42843.1"/>
    </source>
</evidence>
<dbReference type="GeneID" id="25266087"/>
<keyword evidence="2" id="KW-0479">Metal-binding</keyword>
<dbReference type="RefSeq" id="XP_013242177.1">
    <property type="nucleotide sequence ID" value="XM_013386723.1"/>
</dbReference>
<keyword evidence="4" id="KW-0862">Zinc</keyword>
<evidence type="ECO:0000256" key="4">
    <source>
        <dbReference type="ARBA" id="ARBA00022833"/>
    </source>
</evidence>
<dbReference type="InterPro" id="IPR040194">
    <property type="entry name" value="Cwf19-like"/>
</dbReference>
<evidence type="ECO:0000256" key="5">
    <source>
        <dbReference type="SAM" id="MobiDB-lite"/>
    </source>
</evidence>
<dbReference type="SMART" id="SM00343">
    <property type="entry name" value="ZnF_C2HC"/>
    <property type="match status" value="2"/>
</dbReference>
<dbReference type="GO" id="GO:0000398">
    <property type="term" value="P:mRNA splicing, via spliceosome"/>
    <property type="evidence" value="ECO:0007669"/>
    <property type="project" value="TreeGrafter"/>
</dbReference>
<dbReference type="Pfam" id="PF13696">
    <property type="entry name" value="zf-CCHC_2"/>
    <property type="match status" value="1"/>
</dbReference>
<dbReference type="OrthoDB" id="444325at2759"/>
<dbReference type="PANTHER" id="PTHR12072">
    <property type="entry name" value="CWF19, CELL CYCLE CONTROL PROTEIN"/>
    <property type="match status" value="1"/>
</dbReference>
<protein>
    <recommendedName>
        <fullName evidence="6">CCHC-type domain-containing protein</fullName>
    </recommendedName>
</protein>
<dbReference type="GO" id="GO:0071014">
    <property type="term" value="C:post-mRNA release spliceosomal complex"/>
    <property type="evidence" value="ECO:0007669"/>
    <property type="project" value="TreeGrafter"/>
</dbReference>
<dbReference type="HOGENOM" id="CLU_019955_2_0_1"/>
<feature type="domain" description="CCHC-type" evidence="6">
    <location>
        <begin position="464"/>
        <end position="480"/>
    </location>
</feature>
<accession>A0A066VRH7</accession>
<dbReference type="Gene3D" id="3.30.428.10">
    <property type="entry name" value="HIT-like"/>
    <property type="match status" value="1"/>
</dbReference>
<evidence type="ECO:0000256" key="3">
    <source>
        <dbReference type="ARBA" id="ARBA00022771"/>
    </source>
</evidence>
<keyword evidence="3" id="KW-0863">Zinc-finger</keyword>
<dbReference type="InterPro" id="IPR036875">
    <property type="entry name" value="Znf_CCHC_sf"/>
</dbReference>
<dbReference type="PANTHER" id="PTHR12072:SF4">
    <property type="entry name" value="CWF19-LIKE PROTEIN 1"/>
    <property type="match status" value="1"/>
</dbReference>
<dbReference type="InterPro" id="IPR001878">
    <property type="entry name" value="Znf_CCHC"/>
</dbReference>
<feature type="domain" description="CCHC-type" evidence="6">
    <location>
        <begin position="435"/>
        <end position="451"/>
    </location>
</feature>
<gene>
    <name evidence="7" type="ORF">K437DRAFT_269262</name>
</gene>
<proteinExistence type="predicted"/>
<dbReference type="AlphaFoldDB" id="A0A066VRH7"/>
<dbReference type="InterPro" id="IPR025829">
    <property type="entry name" value="Zn_knuckle_CX2CX3GHX4C"/>
</dbReference>
<evidence type="ECO:0000313" key="8">
    <source>
        <dbReference type="Proteomes" id="UP000027361"/>
    </source>
</evidence>
<organism evidence="7 8">
    <name type="scientific">Tilletiaria anomala (strain ATCC 24038 / CBS 436.72 / UBC 951)</name>
    <dbReference type="NCBI Taxonomy" id="1037660"/>
    <lineage>
        <taxon>Eukaryota</taxon>
        <taxon>Fungi</taxon>
        <taxon>Dikarya</taxon>
        <taxon>Basidiomycota</taxon>
        <taxon>Ustilaginomycotina</taxon>
        <taxon>Exobasidiomycetes</taxon>
        <taxon>Georgefischeriales</taxon>
        <taxon>Tilletiariaceae</taxon>
        <taxon>Tilletiaria</taxon>
    </lineage>
</organism>
<dbReference type="SUPFAM" id="SSF57756">
    <property type="entry name" value="Retrovirus zinc finger-like domains"/>
    <property type="match status" value="1"/>
</dbReference>
<dbReference type="Pfam" id="PF04677">
    <property type="entry name" value="CwfJ_C_1"/>
    <property type="match status" value="1"/>
</dbReference>
<feature type="compositionally biased region" description="Polar residues" evidence="5">
    <location>
        <begin position="402"/>
        <end position="415"/>
    </location>
</feature>
<dbReference type="InterPro" id="IPR006767">
    <property type="entry name" value="Cwf19-like_C_dom-2"/>
</dbReference>
<dbReference type="GO" id="GO:0061632">
    <property type="term" value="F:RNA lariat debranching enzyme activator activity"/>
    <property type="evidence" value="ECO:0007669"/>
    <property type="project" value="TreeGrafter"/>
</dbReference>
<feature type="region of interest" description="Disordered" evidence="5">
    <location>
        <begin position="365"/>
        <end position="430"/>
    </location>
</feature>
<dbReference type="InParanoid" id="A0A066VRH7"/>
<keyword evidence="8" id="KW-1185">Reference proteome</keyword>
<dbReference type="STRING" id="1037660.A0A066VRH7"/>
<dbReference type="Gene3D" id="4.10.60.10">
    <property type="entry name" value="Zinc finger, CCHC-type"/>
    <property type="match status" value="1"/>
</dbReference>
<dbReference type="OMA" id="GHYIRAC"/>
<dbReference type="GO" id="GO:0003676">
    <property type="term" value="F:nucleic acid binding"/>
    <property type="evidence" value="ECO:0007669"/>
    <property type="project" value="InterPro"/>
</dbReference>
<keyword evidence="1" id="KW-0507">mRNA processing</keyword>
<evidence type="ECO:0000256" key="2">
    <source>
        <dbReference type="ARBA" id="ARBA00022723"/>
    </source>
</evidence>
<evidence type="ECO:0000256" key="1">
    <source>
        <dbReference type="ARBA" id="ARBA00022664"/>
    </source>
</evidence>
<dbReference type="InterPro" id="IPR006768">
    <property type="entry name" value="Cwf19-like_C_dom-1"/>
</dbReference>
<dbReference type="SUPFAM" id="SSF54197">
    <property type="entry name" value="HIT-like"/>
    <property type="match status" value="1"/>
</dbReference>
<evidence type="ECO:0000259" key="6">
    <source>
        <dbReference type="SMART" id="SM00343"/>
    </source>
</evidence>
<dbReference type="FunCoup" id="A0A066VRH7">
    <property type="interactions" value="837"/>
</dbReference>
<comment type="caution">
    <text evidence="7">The sequence shown here is derived from an EMBL/GenBank/DDBJ whole genome shotgun (WGS) entry which is preliminary data.</text>
</comment>
<sequence length="727" mass="79412">MANESERFANGGAESQVRVLKDLFAKVQAIQKKYGAFSSLFITGNFFTPAVGSAANATLTEEEEDVLAGKVQTPIRTYFSHPQAHLPAKVIELIQTRTRGDAQDPEADSEATELAPNLFYLGKSGVCKLSNNLRIAFCGGAWNSSIWRASQTAGVAGEDDQWNPFITQASVSRLLQHPAFATSQEQVTPVSEAKLQEPQTLAQARKAAATALEQAAKAAEAQAAEKVRPQVDLLLLNYWPTSITLFSRVELPHPSARAWGCPPFADLARRGKPRYIFSLGPSMYGTGEDKEAHIVGLDPPAGTPTGKEDHQHSIRSNGAFWEREPYATSSTCTTRFISLANFANPQKKKWFMALSITPAVAKQAHVPSSANLTENPYAEVKPRGPRRPIKRPTGDDAGDVSSGPNFRWQQSNHAGQSKRARREFDPNEKPPDGYSCHICGSSDHFIRECPDKAQKQDVPPEGYVCKACGSSQHYIRLCSERDSSASSRSREAVKSIAPKDCWFCLSNPQCAKHLIVDIGEDCYVALPKGQVPSSADPQSPVPGGGHVLIVPIAHVPSLLCGSPSEAQVLNDEVDRYRAAVRQTYQAYGAMAFAWEVCKLTHTRAGHMQVQMAPVPIALGEGMSAAFKAAAEKEGYEFLNGEDAKKLVAFGAGARPEYVRVDIDGQTYAMSLQSRKFNMQFPRSFLTSYLNVPERADWRACAKSDEIEKAETDEFKEAFAEFSTNFGG</sequence>
<dbReference type="GO" id="GO:0008270">
    <property type="term" value="F:zinc ion binding"/>
    <property type="evidence" value="ECO:0007669"/>
    <property type="project" value="UniProtKB-KW"/>
</dbReference>
<name>A0A066VRH7_TILAU</name>
<dbReference type="Pfam" id="PF04676">
    <property type="entry name" value="CwfJ_C_2"/>
    <property type="match status" value="1"/>
</dbReference>
<dbReference type="EMBL" id="JMSN01000066">
    <property type="protein sequence ID" value="KDN42843.1"/>
    <property type="molecule type" value="Genomic_DNA"/>
</dbReference>
<reference evidence="7 8" key="1">
    <citation type="submission" date="2014-05" db="EMBL/GenBank/DDBJ databases">
        <title>Draft genome sequence of a rare smut relative, Tilletiaria anomala UBC 951.</title>
        <authorList>
            <consortium name="DOE Joint Genome Institute"/>
            <person name="Toome M."/>
            <person name="Kuo A."/>
            <person name="Henrissat B."/>
            <person name="Lipzen A."/>
            <person name="Tritt A."/>
            <person name="Yoshinaga Y."/>
            <person name="Zane M."/>
            <person name="Barry K."/>
            <person name="Grigoriev I.V."/>
            <person name="Spatafora J.W."/>
            <person name="Aimea M.C."/>
        </authorList>
    </citation>
    <scope>NUCLEOTIDE SEQUENCE [LARGE SCALE GENOMIC DNA]</scope>
    <source>
        <strain evidence="7 8">UBC 951</strain>
    </source>
</reference>